<evidence type="ECO:0000256" key="1">
    <source>
        <dbReference type="SAM" id="MobiDB-lite"/>
    </source>
</evidence>
<feature type="non-terminal residue" evidence="2">
    <location>
        <position position="1"/>
    </location>
</feature>
<gene>
    <name evidence="2" type="ORF">AVDCRST_MAG48-386</name>
</gene>
<dbReference type="AlphaFoldDB" id="A0A6J4JWL0"/>
<proteinExistence type="predicted"/>
<dbReference type="EMBL" id="CADCTS010000056">
    <property type="protein sequence ID" value="CAA9289208.1"/>
    <property type="molecule type" value="Genomic_DNA"/>
</dbReference>
<name>A0A6J4JWL0_9ACTN</name>
<feature type="compositionally biased region" description="Polar residues" evidence="1">
    <location>
        <begin position="77"/>
        <end position="89"/>
    </location>
</feature>
<reference evidence="2" key="1">
    <citation type="submission" date="2020-02" db="EMBL/GenBank/DDBJ databases">
        <authorList>
            <person name="Meier V. D."/>
        </authorList>
    </citation>
    <scope>NUCLEOTIDE SEQUENCE</scope>
    <source>
        <strain evidence="2">AVDCRST_MAG48</strain>
    </source>
</reference>
<organism evidence="2">
    <name type="scientific">uncultured Friedmanniella sp</name>
    <dbReference type="NCBI Taxonomy" id="335381"/>
    <lineage>
        <taxon>Bacteria</taxon>
        <taxon>Bacillati</taxon>
        <taxon>Actinomycetota</taxon>
        <taxon>Actinomycetes</taxon>
        <taxon>Propionibacteriales</taxon>
        <taxon>Nocardioidaceae</taxon>
        <taxon>Friedmanniella</taxon>
        <taxon>environmental samples</taxon>
    </lineage>
</organism>
<accession>A0A6J4JWL0</accession>
<protein>
    <submittedName>
        <fullName evidence="2">Uncharacterized protein</fullName>
    </submittedName>
</protein>
<evidence type="ECO:0000313" key="2">
    <source>
        <dbReference type="EMBL" id="CAA9289208.1"/>
    </source>
</evidence>
<feature type="region of interest" description="Disordered" evidence="1">
    <location>
        <begin position="44"/>
        <end position="89"/>
    </location>
</feature>
<feature type="compositionally biased region" description="Basic and acidic residues" evidence="1">
    <location>
        <begin position="44"/>
        <end position="69"/>
    </location>
</feature>
<sequence length="89" mass="9990">KQLPALLPAQDGDVKAKEMRIEQLRRRATRFYFIDDLRKPTRAELEEAAHHGHDDDHALTDGHDGDGHHGNGNGHHSITTGTQQNVTHQ</sequence>